<name>A0A0E0PB06_ORYRU</name>
<feature type="region of interest" description="Disordered" evidence="1">
    <location>
        <begin position="31"/>
        <end position="60"/>
    </location>
</feature>
<organism evidence="2 3">
    <name type="scientific">Oryza rufipogon</name>
    <name type="common">Brownbeard rice</name>
    <name type="synonym">Asian wild rice</name>
    <dbReference type="NCBI Taxonomy" id="4529"/>
    <lineage>
        <taxon>Eukaryota</taxon>
        <taxon>Viridiplantae</taxon>
        <taxon>Streptophyta</taxon>
        <taxon>Embryophyta</taxon>
        <taxon>Tracheophyta</taxon>
        <taxon>Spermatophyta</taxon>
        <taxon>Magnoliopsida</taxon>
        <taxon>Liliopsida</taxon>
        <taxon>Poales</taxon>
        <taxon>Poaceae</taxon>
        <taxon>BOP clade</taxon>
        <taxon>Oryzoideae</taxon>
        <taxon>Oryzeae</taxon>
        <taxon>Oryzinae</taxon>
        <taxon>Oryza</taxon>
    </lineage>
</organism>
<dbReference type="EnsemblPlants" id="ORUFI04G18780.1">
    <property type="protein sequence ID" value="ORUFI04G18780.1"/>
    <property type="gene ID" value="ORUFI04G18780"/>
</dbReference>
<sequence length="80" mass="9035">MHAQFWLREPRWVTLQAELEIISGWPNATHARNRKRSLHRTDSPIMERASDTHRSVGVTRCGSEGSVSIARARAAGHAVY</sequence>
<reference evidence="3" key="1">
    <citation type="submission" date="2013-06" db="EMBL/GenBank/DDBJ databases">
        <authorList>
            <person name="Zhao Q."/>
        </authorList>
    </citation>
    <scope>NUCLEOTIDE SEQUENCE</scope>
    <source>
        <strain evidence="3">cv. W1943</strain>
    </source>
</reference>
<dbReference type="Proteomes" id="UP000008022">
    <property type="component" value="Unassembled WGS sequence"/>
</dbReference>
<evidence type="ECO:0000313" key="3">
    <source>
        <dbReference type="Proteomes" id="UP000008022"/>
    </source>
</evidence>
<dbReference type="AlphaFoldDB" id="A0A0E0PB06"/>
<keyword evidence="3" id="KW-1185">Reference proteome</keyword>
<dbReference type="HOGENOM" id="CLU_2594016_0_0_1"/>
<proteinExistence type="predicted"/>
<reference evidence="2" key="2">
    <citation type="submission" date="2015-06" db="UniProtKB">
        <authorList>
            <consortium name="EnsemblPlants"/>
        </authorList>
    </citation>
    <scope>IDENTIFICATION</scope>
</reference>
<evidence type="ECO:0000313" key="2">
    <source>
        <dbReference type="EnsemblPlants" id="ORUFI04G18780.1"/>
    </source>
</evidence>
<protein>
    <submittedName>
        <fullName evidence="2">Uncharacterized protein</fullName>
    </submittedName>
</protein>
<accession>A0A0E0PB06</accession>
<dbReference type="Gramene" id="ORUFI04G18780.1">
    <property type="protein sequence ID" value="ORUFI04G18780.1"/>
    <property type="gene ID" value="ORUFI04G18780"/>
</dbReference>
<evidence type="ECO:0000256" key="1">
    <source>
        <dbReference type="SAM" id="MobiDB-lite"/>
    </source>
</evidence>